<proteinExistence type="predicted"/>
<dbReference type="Proteomes" id="UP001472677">
    <property type="component" value="Unassembled WGS sequence"/>
</dbReference>
<keyword evidence="3" id="KW-1185">Reference proteome</keyword>
<evidence type="ECO:0000313" key="2">
    <source>
        <dbReference type="EMBL" id="KAK8516207.1"/>
    </source>
</evidence>
<accession>A0ABR2CA84</accession>
<organism evidence="2 3">
    <name type="scientific">Hibiscus sabdariffa</name>
    <name type="common">roselle</name>
    <dbReference type="NCBI Taxonomy" id="183260"/>
    <lineage>
        <taxon>Eukaryota</taxon>
        <taxon>Viridiplantae</taxon>
        <taxon>Streptophyta</taxon>
        <taxon>Embryophyta</taxon>
        <taxon>Tracheophyta</taxon>
        <taxon>Spermatophyta</taxon>
        <taxon>Magnoliopsida</taxon>
        <taxon>eudicotyledons</taxon>
        <taxon>Gunneridae</taxon>
        <taxon>Pentapetalae</taxon>
        <taxon>rosids</taxon>
        <taxon>malvids</taxon>
        <taxon>Malvales</taxon>
        <taxon>Malvaceae</taxon>
        <taxon>Malvoideae</taxon>
        <taxon>Hibiscus</taxon>
    </lineage>
</organism>
<sequence>MKEARNDHSLKDDSTMQDRTVLEGHKTGLGNEGIMEGLSVRGMTSSEMLELDLDSTTDEFDVEANSYVDKVVKFGLVEKKVNSINAIVNSLLSSEEHCVVGTSRSKKG</sequence>
<evidence type="ECO:0000256" key="1">
    <source>
        <dbReference type="SAM" id="MobiDB-lite"/>
    </source>
</evidence>
<reference evidence="2 3" key="1">
    <citation type="journal article" date="2024" name="G3 (Bethesda)">
        <title>Genome assembly of Hibiscus sabdariffa L. provides insights into metabolisms of medicinal natural products.</title>
        <authorList>
            <person name="Kim T."/>
        </authorList>
    </citation>
    <scope>NUCLEOTIDE SEQUENCE [LARGE SCALE GENOMIC DNA]</scope>
    <source>
        <strain evidence="2">TK-2024</strain>
        <tissue evidence="2">Old leaves</tissue>
    </source>
</reference>
<feature type="region of interest" description="Disordered" evidence="1">
    <location>
        <begin position="1"/>
        <end position="35"/>
    </location>
</feature>
<name>A0ABR2CA84_9ROSI</name>
<protein>
    <submittedName>
        <fullName evidence="2">Uncharacterized protein</fullName>
    </submittedName>
</protein>
<evidence type="ECO:0000313" key="3">
    <source>
        <dbReference type="Proteomes" id="UP001472677"/>
    </source>
</evidence>
<comment type="caution">
    <text evidence="2">The sequence shown here is derived from an EMBL/GenBank/DDBJ whole genome shotgun (WGS) entry which is preliminary data.</text>
</comment>
<gene>
    <name evidence="2" type="ORF">V6N12_013614</name>
</gene>
<dbReference type="EMBL" id="JBBPBM010000060">
    <property type="protein sequence ID" value="KAK8516207.1"/>
    <property type="molecule type" value="Genomic_DNA"/>
</dbReference>
<feature type="compositionally biased region" description="Basic and acidic residues" evidence="1">
    <location>
        <begin position="1"/>
        <end position="26"/>
    </location>
</feature>